<dbReference type="Pfam" id="PF06966">
    <property type="entry name" value="DUF1295"/>
    <property type="match status" value="1"/>
</dbReference>
<dbReference type="OrthoDB" id="67965at2759"/>
<feature type="transmembrane region" description="Helical" evidence="2">
    <location>
        <begin position="241"/>
        <end position="264"/>
    </location>
</feature>
<feature type="transmembrane region" description="Helical" evidence="2">
    <location>
        <begin position="12"/>
        <end position="32"/>
    </location>
</feature>
<accession>A0A162LBH4</accession>
<dbReference type="AlphaFoldDB" id="A0A162LBH4"/>
<dbReference type="Proteomes" id="UP000076874">
    <property type="component" value="Unassembled WGS sequence"/>
</dbReference>
<dbReference type="EMBL" id="AZHD01000001">
    <property type="protein sequence ID" value="OAA68224.1"/>
    <property type="molecule type" value="Genomic_DNA"/>
</dbReference>
<dbReference type="PROSITE" id="PS50244">
    <property type="entry name" value="S5A_REDUCTASE"/>
    <property type="match status" value="1"/>
</dbReference>
<evidence type="ECO:0000313" key="4">
    <source>
        <dbReference type="Proteomes" id="UP000076874"/>
    </source>
</evidence>
<dbReference type="PANTHER" id="PTHR32251">
    <property type="entry name" value="3-OXO-5-ALPHA-STEROID 4-DEHYDROGENASE"/>
    <property type="match status" value="1"/>
</dbReference>
<evidence type="ECO:0000313" key="3">
    <source>
        <dbReference type="EMBL" id="OAA68224.1"/>
    </source>
</evidence>
<feature type="transmembrane region" description="Helical" evidence="2">
    <location>
        <begin position="39"/>
        <end position="58"/>
    </location>
</feature>
<feature type="region of interest" description="Disordered" evidence="1">
    <location>
        <begin position="344"/>
        <end position="387"/>
    </location>
</feature>
<keyword evidence="2" id="KW-1133">Transmembrane helix</keyword>
<dbReference type="GO" id="GO:0016020">
    <property type="term" value="C:membrane"/>
    <property type="evidence" value="ECO:0007669"/>
    <property type="project" value="TreeGrafter"/>
</dbReference>
<feature type="transmembrane region" description="Helical" evidence="2">
    <location>
        <begin position="211"/>
        <end position="229"/>
    </location>
</feature>
<evidence type="ECO:0000256" key="2">
    <source>
        <dbReference type="SAM" id="Phobius"/>
    </source>
</evidence>
<comment type="caution">
    <text evidence="3">The sequence shown here is derived from an EMBL/GenBank/DDBJ whole genome shotgun (WGS) entry which is preliminary data.</text>
</comment>
<dbReference type="Gene3D" id="1.20.120.1630">
    <property type="match status" value="1"/>
</dbReference>
<feature type="compositionally biased region" description="Basic and acidic residues" evidence="1">
    <location>
        <begin position="344"/>
        <end position="363"/>
    </location>
</feature>
<feature type="compositionally biased region" description="Low complexity" evidence="1">
    <location>
        <begin position="371"/>
        <end position="387"/>
    </location>
</feature>
<name>A0A162LBH4_9HYPO</name>
<sequence length="387" mass="42503">MPVHVLDQYYLGLTAIITVAYQLAFFFVAFALKFDKLTDFAGGSNFVVLAIVTLVLGSRGDDDGNPTLPPARQIVVSVLMCVWALRLAGFLLFRILRTGKDDRFDDKRDRFFPFLGFWVAQMVWVWTVSLPVTVLNAPAVQSRARLLPAFGTGRDVAGVVLFGVGFLSEAVADAQRFAFRARTQRQPQSRLAFCHTGLFAWSRHPNYFGEIVLQFGIYTIAASAAMATTPVGHRTLPFAPALNATVVGPIFLTLLLFFVSGMTLSERPSAAKRYAAATAAAEHDNHDDDNARRVWADYCDYLHRTSILVPLPPALYAPLPTWLKRTLLFEFPLYVFNPAKHADQAGHKNGGGDHTDPTGEHSADVQTLGKPPHSSASSAPSQPLTPR</sequence>
<reference evidence="3 4" key="1">
    <citation type="journal article" date="2016" name="Genome Biol. Evol.">
        <title>Divergent and convergent evolution of fungal pathogenicity.</title>
        <authorList>
            <person name="Shang Y."/>
            <person name="Xiao G."/>
            <person name="Zheng P."/>
            <person name="Cen K."/>
            <person name="Zhan S."/>
            <person name="Wang C."/>
        </authorList>
    </citation>
    <scope>NUCLEOTIDE SEQUENCE [LARGE SCALE GENOMIC DNA]</scope>
    <source>
        <strain evidence="3 4">RCEF 264</strain>
    </source>
</reference>
<feature type="transmembrane region" description="Helical" evidence="2">
    <location>
        <begin position="70"/>
        <end position="93"/>
    </location>
</feature>
<dbReference type="PANTHER" id="PTHR32251:SF15">
    <property type="entry name" value="3-OXO-5-ALPHA-STEROID 4-DEHYDROGENASE (DUF1295)"/>
    <property type="match status" value="1"/>
</dbReference>
<feature type="transmembrane region" description="Helical" evidence="2">
    <location>
        <begin position="114"/>
        <end position="136"/>
    </location>
</feature>
<proteinExistence type="predicted"/>
<keyword evidence="2" id="KW-0812">Transmembrane</keyword>
<feature type="transmembrane region" description="Helical" evidence="2">
    <location>
        <begin position="156"/>
        <end position="172"/>
    </location>
</feature>
<organism evidence="3 4">
    <name type="scientific">Niveomyces insectorum RCEF 264</name>
    <dbReference type="NCBI Taxonomy" id="1081102"/>
    <lineage>
        <taxon>Eukaryota</taxon>
        <taxon>Fungi</taxon>
        <taxon>Dikarya</taxon>
        <taxon>Ascomycota</taxon>
        <taxon>Pezizomycotina</taxon>
        <taxon>Sordariomycetes</taxon>
        <taxon>Hypocreomycetidae</taxon>
        <taxon>Hypocreales</taxon>
        <taxon>Cordycipitaceae</taxon>
        <taxon>Niveomyces</taxon>
    </lineage>
</organism>
<dbReference type="InterPro" id="IPR010721">
    <property type="entry name" value="UstE-like"/>
</dbReference>
<keyword evidence="4" id="KW-1185">Reference proteome</keyword>
<gene>
    <name evidence="3" type="ORF">SPI_00419</name>
</gene>
<evidence type="ECO:0000256" key="1">
    <source>
        <dbReference type="SAM" id="MobiDB-lite"/>
    </source>
</evidence>
<protein>
    <submittedName>
        <fullName evidence="3">Uncharacterized protein</fullName>
    </submittedName>
</protein>
<keyword evidence="2" id="KW-0472">Membrane</keyword>